<evidence type="ECO:0000313" key="2">
    <source>
        <dbReference type="Proteomes" id="UP000001396"/>
    </source>
</evidence>
<dbReference type="Gene3D" id="3.40.1110.10">
    <property type="entry name" value="Calcium-transporting ATPase, cytoplasmic domain N"/>
    <property type="match status" value="1"/>
</dbReference>
<dbReference type="Proteomes" id="UP000001396">
    <property type="component" value="Unassembled WGS sequence"/>
</dbReference>
<dbReference type="EMBL" id="ADBJ01000051">
    <property type="protein sequence ID" value="EFA75809.1"/>
    <property type="molecule type" value="Genomic_DNA"/>
</dbReference>
<protein>
    <submittedName>
        <fullName evidence="1">Uncharacterized protein</fullName>
    </submittedName>
</protein>
<dbReference type="RefSeq" id="XP_020427943.1">
    <property type="nucleotide sequence ID" value="XM_020581627.1"/>
</dbReference>
<dbReference type="InParanoid" id="D3BS72"/>
<keyword evidence="2" id="KW-1185">Reference proteome</keyword>
<evidence type="ECO:0000313" key="1">
    <source>
        <dbReference type="EMBL" id="EFA75809.1"/>
    </source>
</evidence>
<proteinExistence type="predicted"/>
<accession>D3BS72</accession>
<dbReference type="STRING" id="670386.D3BS72"/>
<sequence length="53" mass="6265">MKFMQSLKDFAADGLRTLCLAYGVIAEEEYHAWIEQYKEVSIQDYDKKMDRVS</sequence>
<dbReference type="AlphaFoldDB" id="D3BS72"/>
<comment type="caution">
    <text evidence="1">The sequence shown here is derived from an EMBL/GenBank/DDBJ whole genome shotgun (WGS) entry which is preliminary data.</text>
</comment>
<dbReference type="GeneID" id="31366333"/>
<reference evidence="1 2" key="1">
    <citation type="journal article" date="2011" name="Genome Res.">
        <title>Phylogeny-wide analysis of social amoeba genomes highlights ancient origins for complex intercellular communication.</title>
        <authorList>
            <person name="Heidel A.J."/>
            <person name="Lawal H.M."/>
            <person name="Felder M."/>
            <person name="Schilde C."/>
            <person name="Helps N.R."/>
            <person name="Tunggal B."/>
            <person name="Rivero F."/>
            <person name="John U."/>
            <person name="Schleicher M."/>
            <person name="Eichinger L."/>
            <person name="Platzer M."/>
            <person name="Noegel A.A."/>
            <person name="Schaap P."/>
            <person name="Gloeckner G."/>
        </authorList>
    </citation>
    <scope>NUCLEOTIDE SEQUENCE [LARGE SCALE GENOMIC DNA]</scope>
    <source>
        <strain evidence="2">ATCC 26659 / Pp 5 / PN500</strain>
    </source>
</reference>
<gene>
    <name evidence="1" type="ORF">PPL_10864</name>
</gene>
<organism evidence="1 2">
    <name type="scientific">Heterostelium pallidum (strain ATCC 26659 / Pp 5 / PN500)</name>
    <name type="common">Cellular slime mold</name>
    <name type="synonym">Polysphondylium pallidum</name>
    <dbReference type="NCBI Taxonomy" id="670386"/>
    <lineage>
        <taxon>Eukaryota</taxon>
        <taxon>Amoebozoa</taxon>
        <taxon>Evosea</taxon>
        <taxon>Eumycetozoa</taxon>
        <taxon>Dictyostelia</taxon>
        <taxon>Acytosteliales</taxon>
        <taxon>Acytosteliaceae</taxon>
        <taxon>Heterostelium</taxon>
    </lineage>
</organism>
<dbReference type="GO" id="GO:0000166">
    <property type="term" value="F:nucleotide binding"/>
    <property type="evidence" value="ECO:0007669"/>
    <property type="project" value="InterPro"/>
</dbReference>
<name>D3BS72_HETP5</name>
<dbReference type="InterPro" id="IPR023299">
    <property type="entry name" value="ATPase_P-typ_cyto_dom_N"/>
</dbReference>